<evidence type="ECO:0000313" key="2">
    <source>
        <dbReference type="EMBL" id="AQS48646.1"/>
    </source>
</evidence>
<sequence>MYCLVINLSTATARMSFMADQLNRLKIPFQRIDAFTPEMVMNYENSFEWSSWERPLKDTEKACFLSHVEAWKFAAAQDESTLILEDDALLSYQTPSVLNAIDEIEGIEHVTLEVRTRKKIVSKIGRAIGSKHQLLRLYQDRSGSAAYVISPSGARKLLARASKEVALADALISKAYELKSFQVEPACGVQLDRAADYGITNPFNTVSQIDSGNPTPITKQASGFRARRIGAQLRMAARALRHVGIAERREIRLDPAHFL</sequence>
<dbReference type="Pfam" id="PF01755">
    <property type="entry name" value="Glyco_transf_25"/>
    <property type="match status" value="1"/>
</dbReference>
<keyword evidence="3" id="KW-1185">Reference proteome</keyword>
<dbReference type="Proteomes" id="UP000185622">
    <property type="component" value="Chromosome"/>
</dbReference>
<evidence type="ECO:0000313" key="3">
    <source>
        <dbReference type="Proteomes" id="UP000185622"/>
    </source>
</evidence>
<accession>A0ABN4XGI2</accession>
<dbReference type="RefSeq" id="WP_075777076.1">
    <property type="nucleotide sequence ID" value="NZ_CP019437.1"/>
</dbReference>
<dbReference type="CDD" id="cd06532">
    <property type="entry name" value="Glyco_transf_25"/>
    <property type="match status" value="1"/>
</dbReference>
<dbReference type="EMBL" id="CP019437">
    <property type="protein sequence ID" value="AQS48646.1"/>
    <property type="molecule type" value="Genomic_DNA"/>
</dbReference>
<organism evidence="2 3">
    <name type="scientific">Thioclava nitratireducens</name>
    <dbReference type="NCBI Taxonomy" id="1915078"/>
    <lineage>
        <taxon>Bacteria</taxon>
        <taxon>Pseudomonadati</taxon>
        <taxon>Pseudomonadota</taxon>
        <taxon>Alphaproteobacteria</taxon>
        <taxon>Rhodobacterales</taxon>
        <taxon>Paracoccaceae</taxon>
        <taxon>Thioclava</taxon>
    </lineage>
</organism>
<feature type="domain" description="Glycosyl transferase family 25" evidence="1">
    <location>
        <begin position="4"/>
        <end position="165"/>
    </location>
</feature>
<reference evidence="2 3" key="1">
    <citation type="submission" date="2017-01" db="EMBL/GenBank/DDBJ databases">
        <title>The complete genome sequence of a sulfur-oxidizing marine bacterium Thioclava sp. 25B10_4T.</title>
        <authorList>
            <person name="Liu Y."/>
            <person name="Lai Q."/>
            <person name="Shao Z."/>
        </authorList>
    </citation>
    <scope>NUCLEOTIDE SEQUENCE [LARGE SCALE GENOMIC DNA]</scope>
    <source>
        <strain evidence="2 3">25B10_4</strain>
    </source>
</reference>
<dbReference type="InterPro" id="IPR002654">
    <property type="entry name" value="Glyco_trans_25"/>
</dbReference>
<gene>
    <name evidence="2" type="ORF">BMG03_13205</name>
</gene>
<evidence type="ECO:0000259" key="1">
    <source>
        <dbReference type="Pfam" id="PF01755"/>
    </source>
</evidence>
<name>A0ABN4XGI2_9RHOB</name>
<proteinExistence type="predicted"/>
<protein>
    <recommendedName>
        <fullName evidence="1">Glycosyl transferase family 25 domain-containing protein</fullName>
    </recommendedName>
</protein>